<accession>A0A4R6XCH1</accession>
<evidence type="ECO:0000313" key="1">
    <source>
        <dbReference type="EMBL" id="TDR14633.1"/>
    </source>
</evidence>
<gene>
    <name evidence="1" type="ORF">C8D91_2941</name>
</gene>
<protein>
    <submittedName>
        <fullName evidence="1">Uncharacterized protein</fullName>
    </submittedName>
</protein>
<dbReference type="EMBL" id="SNZB01000010">
    <property type="protein sequence ID" value="TDR14633.1"/>
    <property type="molecule type" value="Genomic_DNA"/>
</dbReference>
<dbReference type="RefSeq" id="WP_133566567.1">
    <property type="nucleotide sequence ID" value="NZ_NIHB01000008.1"/>
</dbReference>
<proteinExistence type="predicted"/>
<sequence length="144" mass="16583">MTTLSNLYGWPNSVSTHCPQCKSKASLTKPQQVIEMIGPSTRPLTKVHTDFVEGGLSCLKCGLVKKVRIQWPVDAFYQGDVKGNLIWAWDKYHAIALRDYVFSTERDIQSHRYSRALFHLPEFFKRSKNRTACVKTLEKMISKF</sequence>
<keyword evidence="2" id="KW-1185">Reference proteome</keyword>
<dbReference type="OrthoDB" id="1494738at2"/>
<reference evidence="1 2" key="1">
    <citation type="submission" date="2019-03" db="EMBL/GenBank/DDBJ databases">
        <title>Genomic Encyclopedia of Type Strains, Phase IV (KMG-IV): sequencing the most valuable type-strain genomes for metagenomic binning, comparative biology and taxonomic classification.</title>
        <authorList>
            <person name="Goeker M."/>
        </authorList>
    </citation>
    <scope>NUCLEOTIDE SEQUENCE [LARGE SCALE GENOMIC DNA]</scope>
    <source>
        <strain evidence="1 2">DSM 25488</strain>
    </source>
</reference>
<name>A0A4R6XCH1_9GAMM</name>
<organism evidence="1 2">
    <name type="scientific">Marinicella litoralis</name>
    <dbReference type="NCBI Taxonomy" id="644220"/>
    <lineage>
        <taxon>Bacteria</taxon>
        <taxon>Pseudomonadati</taxon>
        <taxon>Pseudomonadota</taxon>
        <taxon>Gammaproteobacteria</taxon>
        <taxon>Lysobacterales</taxon>
        <taxon>Marinicellaceae</taxon>
        <taxon>Marinicella</taxon>
    </lineage>
</organism>
<dbReference type="AlphaFoldDB" id="A0A4R6XCH1"/>
<evidence type="ECO:0000313" key="2">
    <source>
        <dbReference type="Proteomes" id="UP000295724"/>
    </source>
</evidence>
<dbReference type="Proteomes" id="UP000295724">
    <property type="component" value="Unassembled WGS sequence"/>
</dbReference>
<comment type="caution">
    <text evidence="1">The sequence shown here is derived from an EMBL/GenBank/DDBJ whole genome shotgun (WGS) entry which is preliminary data.</text>
</comment>